<sequence length="61" mass="7194">MGSFINDTHIYGMDDVPAIILASLSKTDKRSWLNRCCYRWLSLLHHVNDITSGDSLYYWHY</sequence>
<dbReference type="Proteomes" id="UP000664477">
    <property type="component" value="Unassembled WGS sequence"/>
</dbReference>
<dbReference type="EMBL" id="JAGETQ010000180">
    <property type="protein sequence ID" value="MBO1916649.1"/>
    <property type="molecule type" value="Genomic_DNA"/>
</dbReference>
<proteinExistence type="predicted"/>
<comment type="caution">
    <text evidence="1">The sequence shown here is derived from an EMBL/GenBank/DDBJ whole genome shotgun (WGS) entry which is preliminary data.</text>
</comment>
<gene>
    <name evidence="1" type="ORF">J4727_18815</name>
</gene>
<organism evidence="1 2">
    <name type="scientific">Providencia rettgeri</name>
    <dbReference type="NCBI Taxonomy" id="587"/>
    <lineage>
        <taxon>Bacteria</taxon>
        <taxon>Pseudomonadati</taxon>
        <taxon>Pseudomonadota</taxon>
        <taxon>Gammaproteobacteria</taxon>
        <taxon>Enterobacterales</taxon>
        <taxon>Morganellaceae</taxon>
        <taxon>Providencia</taxon>
    </lineage>
</organism>
<protein>
    <submittedName>
        <fullName evidence="1">Uncharacterized protein</fullName>
    </submittedName>
</protein>
<accession>A0A939NBI0</accession>
<dbReference type="AlphaFoldDB" id="A0A939NBI0"/>
<reference evidence="1" key="1">
    <citation type="submission" date="2021-03" db="EMBL/GenBank/DDBJ databases">
        <title>Molecular epidemiology and mechanisms of colistin and carbapenem resistance in Enterobacteriaceae from clinical isolates, the environment and porcine samples in Pretoria, South Africa.</title>
        <authorList>
            <person name="Bogoshi D."/>
            <person name="Mbelle N.M."/>
            <person name="Naidoo V."/>
            <person name="Osei Sekyere J."/>
        </authorList>
    </citation>
    <scope>NUCLEOTIDE SEQUENCE</scope>
    <source>
        <strain evidence="1">C052</strain>
    </source>
</reference>
<name>A0A939NBI0_PRORE</name>
<evidence type="ECO:0000313" key="2">
    <source>
        <dbReference type="Proteomes" id="UP000664477"/>
    </source>
</evidence>
<evidence type="ECO:0000313" key="1">
    <source>
        <dbReference type="EMBL" id="MBO1916649.1"/>
    </source>
</evidence>